<gene>
    <name evidence="1" type="primary">e41c_0069</name>
</gene>
<organism evidence="1 2">
    <name type="scientific">Escherichia phage e4/1c</name>
    <dbReference type="NCBI Taxonomy" id="1495286"/>
    <lineage>
        <taxon>Viruses</taxon>
        <taxon>Duplodnaviria</taxon>
        <taxon>Heunggongvirae</taxon>
        <taxon>Uroviricota</taxon>
        <taxon>Caudoviricetes</taxon>
        <taxon>Drexlerviridae</taxon>
        <taxon>Rogunavirinae</taxon>
        <taxon>Rogunavirus</taxon>
        <taxon>Rogunavirus E41c</taxon>
    </lineage>
</organism>
<name>A0A023ZUG3_9CAUD</name>
<dbReference type="KEGG" id="vg:19525705"/>
<keyword evidence="2" id="KW-1185">Reference proteome</keyword>
<evidence type="ECO:0000313" key="2">
    <source>
        <dbReference type="Proteomes" id="UP000024438"/>
    </source>
</evidence>
<dbReference type="RefSeq" id="YP_009036068.1">
    <property type="nucleotide sequence ID" value="NC_024210.1"/>
</dbReference>
<dbReference type="Proteomes" id="UP000024438">
    <property type="component" value="Segment"/>
</dbReference>
<dbReference type="EMBL" id="KJ668713">
    <property type="protein sequence ID" value="AHY83219.1"/>
    <property type="molecule type" value="Genomic_DNA"/>
</dbReference>
<proteinExistence type="predicted"/>
<evidence type="ECO:0000313" key="1">
    <source>
        <dbReference type="EMBL" id="AHY83219.1"/>
    </source>
</evidence>
<dbReference type="OrthoDB" id="26740at10239"/>
<reference evidence="1 2" key="1">
    <citation type="submission" date="2014-04" db="EMBL/GenBank/DDBJ databases">
        <title>Complete genome sequence of e4/1c, an Escherichia coli O157:H7-specific phage with proven potential as a biocontrol agent.</title>
        <authorList>
            <person name="McAuliffe O."/>
            <person name="Coffey B."/>
            <person name="Casey A."/>
            <person name="O'Sullivan O."/>
            <person name="Coffey A."/>
            <person name="Ross P."/>
        </authorList>
    </citation>
    <scope>NUCLEOTIDE SEQUENCE [LARGE SCALE GENOMIC DNA]</scope>
</reference>
<protein>
    <submittedName>
        <fullName evidence="1">Uncharacterized protein</fullName>
    </submittedName>
</protein>
<accession>A0A023ZUG3</accession>
<sequence>MKIYVFTGNLWAANDSEAGDGKRANSYVEQEIMIWIHTYYTGKFNSVMHKRVHDSYESAKAQHEVLGGDIQSYKKA</sequence>